<gene>
    <name evidence="2" type="ORF">LEMA_P044410.1</name>
</gene>
<evidence type="ECO:0000256" key="1">
    <source>
        <dbReference type="SAM" id="MobiDB-lite"/>
    </source>
</evidence>
<dbReference type="EMBL" id="FP929105">
    <property type="protein sequence ID" value="CBX93540.1"/>
    <property type="molecule type" value="Genomic_DNA"/>
</dbReference>
<keyword evidence="3" id="KW-1185">Reference proteome</keyword>
<evidence type="ECO:0000313" key="3">
    <source>
        <dbReference type="Proteomes" id="UP000002668"/>
    </source>
</evidence>
<proteinExistence type="predicted"/>
<feature type="region of interest" description="Disordered" evidence="1">
    <location>
        <begin position="65"/>
        <end position="86"/>
    </location>
</feature>
<dbReference type="HOGENOM" id="CLU_2050082_0_0_1"/>
<dbReference type="Proteomes" id="UP000002668">
    <property type="component" value="Genome"/>
</dbReference>
<evidence type="ECO:0000313" key="2">
    <source>
        <dbReference type="EMBL" id="CBX93540.1"/>
    </source>
</evidence>
<accession>E4ZQ05</accession>
<dbReference type="InParanoid" id="E4ZQ05"/>
<sequence length="120" mass="13073">MAQASGPAPMSGHYYAVALGHCDALPHIHLPSNVERPKALVPGWMQPGRRTSSYLRRARPAIRAFTDDPSPSQLDSQVPVPSQGPGRGLLARELSLFMGRTSAPVQHHIYRYLATIPPTL</sequence>
<organism evidence="3">
    <name type="scientific">Leptosphaeria maculans (strain JN3 / isolate v23.1.3 / race Av1-4-5-6-7-8)</name>
    <name type="common">Blackleg fungus</name>
    <name type="synonym">Phoma lingam</name>
    <dbReference type="NCBI Taxonomy" id="985895"/>
    <lineage>
        <taxon>Eukaryota</taxon>
        <taxon>Fungi</taxon>
        <taxon>Dikarya</taxon>
        <taxon>Ascomycota</taxon>
        <taxon>Pezizomycotina</taxon>
        <taxon>Dothideomycetes</taxon>
        <taxon>Pleosporomycetidae</taxon>
        <taxon>Pleosporales</taxon>
        <taxon>Pleosporineae</taxon>
        <taxon>Leptosphaeriaceae</taxon>
        <taxon>Plenodomus</taxon>
        <taxon>Plenodomus lingam/Leptosphaeria maculans species complex</taxon>
    </lineage>
</organism>
<dbReference type="VEuPathDB" id="FungiDB:LEMA_P044410.1"/>
<dbReference type="AlphaFoldDB" id="E4ZQ05"/>
<dbReference type="GeneID" id="13282781"/>
<protein>
    <submittedName>
        <fullName evidence="2">Predicted protein</fullName>
    </submittedName>
</protein>
<reference evidence="3" key="1">
    <citation type="journal article" date="2011" name="Nat. Commun.">
        <title>Effector diversification within compartments of the Leptosphaeria maculans genome affected by Repeat-Induced Point mutations.</title>
        <authorList>
            <person name="Rouxel T."/>
            <person name="Grandaubert J."/>
            <person name="Hane J.K."/>
            <person name="Hoede C."/>
            <person name="van de Wouw A.P."/>
            <person name="Couloux A."/>
            <person name="Dominguez V."/>
            <person name="Anthouard V."/>
            <person name="Bally P."/>
            <person name="Bourras S."/>
            <person name="Cozijnsen A.J."/>
            <person name="Ciuffetti L.M."/>
            <person name="Degrave A."/>
            <person name="Dilmaghani A."/>
            <person name="Duret L."/>
            <person name="Fudal I."/>
            <person name="Goodwin S.B."/>
            <person name="Gout L."/>
            <person name="Glaser N."/>
            <person name="Linglin J."/>
            <person name="Kema G.H.J."/>
            <person name="Lapalu N."/>
            <person name="Lawrence C.B."/>
            <person name="May K."/>
            <person name="Meyer M."/>
            <person name="Ollivier B."/>
            <person name="Poulain J."/>
            <person name="Schoch C.L."/>
            <person name="Simon A."/>
            <person name="Spatafora J.W."/>
            <person name="Stachowiak A."/>
            <person name="Turgeon B.G."/>
            <person name="Tyler B.M."/>
            <person name="Vincent D."/>
            <person name="Weissenbach J."/>
            <person name="Amselem J."/>
            <person name="Quesneville H."/>
            <person name="Oliver R.P."/>
            <person name="Wincker P."/>
            <person name="Balesdent M.-H."/>
            <person name="Howlett B.J."/>
        </authorList>
    </citation>
    <scope>NUCLEOTIDE SEQUENCE [LARGE SCALE GENOMIC DNA]</scope>
    <source>
        <strain evidence="3">JN3 / isolate v23.1.3 / race Av1-4-5-6-7-8</strain>
    </source>
</reference>
<name>E4ZQ05_LEPMJ</name>
<feature type="compositionally biased region" description="Polar residues" evidence="1">
    <location>
        <begin position="69"/>
        <end position="80"/>
    </location>
</feature>